<feature type="transmembrane region" description="Helical" evidence="7">
    <location>
        <begin position="651"/>
        <end position="673"/>
    </location>
</feature>
<name>A0A450Z775_9GAMM</name>
<feature type="transmembrane region" description="Helical" evidence="7">
    <location>
        <begin position="754"/>
        <end position="778"/>
    </location>
</feature>
<dbReference type="PANTHER" id="PTHR33406">
    <property type="entry name" value="MEMBRANE PROTEIN MJ1562-RELATED"/>
    <property type="match status" value="1"/>
</dbReference>
<comment type="subcellular location">
    <subcellularLocation>
        <location evidence="1">Cell membrane</location>
        <topology evidence="1">Multi-pass membrane protein</topology>
    </subcellularLocation>
</comment>
<feature type="transmembrane region" description="Helical" evidence="7">
    <location>
        <begin position="281"/>
        <end position="298"/>
    </location>
</feature>
<dbReference type="GO" id="GO:0022857">
    <property type="term" value="F:transmembrane transporter activity"/>
    <property type="evidence" value="ECO:0007669"/>
    <property type="project" value="InterPro"/>
</dbReference>
<dbReference type="PRINTS" id="PR00702">
    <property type="entry name" value="ACRIFLAVINRP"/>
</dbReference>
<protein>
    <recommendedName>
        <fullName evidence="8">SSD domain-containing protein</fullName>
    </recommendedName>
</protein>
<evidence type="ECO:0000313" key="9">
    <source>
        <dbReference type="EMBL" id="VFK49646.1"/>
    </source>
</evidence>
<feature type="transmembrane region" description="Helical" evidence="7">
    <location>
        <begin position="719"/>
        <end position="742"/>
    </location>
</feature>
<feature type="domain" description="SSD" evidence="8">
    <location>
        <begin position="252"/>
        <end position="390"/>
    </location>
</feature>
<feature type="transmembrane region" description="Helical" evidence="7">
    <location>
        <begin position="254"/>
        <end position="275"/>
    </location>
</feature>
<dbReference type="InterPro" id="IPR001036">
    <property type="entry name" value="Acrflvin-R"/>
</dbReference>
<sequence length="899" mass="98309">MRNTFVETIENAIFGHRAVVIALFLAITLLLGYSLTNLKVDAGFNKMLPLTHEYMQPFLEYRDEFGGANRVIIALTVSSGDIFTPAFFDTLGKATDAAFFIPGVDRASVSSLFTPNARFTEVVEDGISGGNIIPADFKPTPEGLARVRENLLKSNYVGRLVANDFTGAIISASLLEIDPRTGDRLDYIEVARNMEARIRAPYRSEDIHVHIIGFAKVVGDIYEGLDSVGLFFLITLILAAILVHLYMHSVRLTLVTLLCSLMTVIWQLGLLPLLGYGIDPLSILMPFLVLAIAVSHAMQMTSATRAEAFANGNAASHAVVPGGAASVAARLAFRRLLLPGGIALASDITGFLAILFIEIDIIREMAITAGIGVAVIILTNLILLPVLLSYVPFDDAYRKRFQRGVQFLTPLWDLVSTISQRRNALVVLAIGALLALFGLWKGIDIRIGDLREGVPELRADATYNMDSRIISERFSIGVDILSVLVKTKEDGCIDYDIMADIDRFAWKMRNVPGVQSVISLAGMARIINAGWNEGSLDWRELPRNRHMMIQSVSHVKTSSGLLNKDCSVMPVLIFTADHKAGTIARVIDAVKHYRTEYATDGVEYLLAGHNLGVMAATNEAVDAAQFPILAYVFLAIIALCVFTFRSIRAMLCIVIPLAVVSLLSYALMTYLAIGLKVNTLSVVALGVGIGVDYGIYIFSRLRAFMDEEKPFTDAFRETLETTGASVVFTALILAIGVATWTFSDLAFQADMGIMLAFMFLVNMLGAILLLPALAAWILPHGGRKRNRFRCHVRCLQPCGGRDPKTIAPLSTRIPKKKTPSTGPLSFHGKKSVPISTIGRAARLEFQANQKRGQPSRIIALVIPLSVYPFLSGPFPSPRLPDPSPRLPDPFPRGTFPFPR</sequence>
<dbReference type="EMBL" id="CAADFU010000208">
    <property type="protein sequence ID" value="VFK49646.1"/>
    <property type="molecule type" value="Genomic_DNA"/>
</dbReference>
<keyword evidence="4 7" id="KW-1133">Transmembrane helix</keyword>
<accession>A0A450Z775</accession>
<feature type="region of interest" description="Disordered" evidence="6">
    <location>
        <begin position="877"/>
        <end position="899"/>
    </location>
</feature>
<evidence type="ECO:0000256" key="6">
    <source>
        <dbReference type="SAM" id="MobiDB-lite"/>
    </source>
</evidence>
<dbReference type="Gene3D" id="1.20.1640.10">
    <property type="entry name" value="Multidrug efflux transporter AcrB transmembrane domain"/>
    <property type="match status" value="2"/>
</dbReference>
<dbReference type="SUPFAM" id="SSF82866">
    <property type="entry name" value="Multidrug efflux transporter AcrB transmembrane domain"/>
    <property type="match status" value="2"/>
</dbReference>
<evidence type="ECO:0000256" key="3">
    <source>
        <dbReference type="ARBA" id="ARBA00022692"/>
    </source>
</evidence>
<gene>
    <name evidence="9" type="ORF">BECKSD772E_GA0070983_12082</name>
</gene>
<dbReference type="PANTHER" id="PTHR33406:SF10">
    <property type="entry name" value="SSD DOMAIN-CONTAINING PROTEIN"/>
    <property type="match status" value="1"/>
</dbReference>
<evidence type="ECO:0000256" key="7">
    <source>
        <dbReference type="SAM" id="Phobius"/>
    </source>
</evidence>
<feature type="transmembrane region" description="Helical" evidence="7">
    <location>
        <begin position="12"/>
        <end position="35"/>
    </location>
</feature>
<feature type="compositionally biased region" description="Pro residues" evidence="6">
    <location>
        <begin position="877"/>
        <end position="890"/>
    </location>
</feature>
<organism evidence="9">
    <name type="scientific">Candidatus Kentrum sp. SD</name>
    <dbReference type="NCBI Taxonomy" id="2126332"/>
    <lineage>
        <taxon>Bacteria</taxon>
        <taxon>Pseudomonadati</taxon>
        <taxon>Pseudomonadota</taxon>
        <taxon>Gammaproteobacteria</taxon>
        <taxon>Candidatus Kentrum</taxon>
    </lineage>
</organism>
<evidence type="ECO:0000256" key="4">
    <source>
        <dbReference type="ARBA" id="ARBA00022989"/>
    </source>
</evidence>
<reference evidence="9" key="1">
    <citation type="submission" date="2019-02" db="EMBL/GenBank/DDBJ databases">
        <authorList>
            <person name="Gruber-Vodicka R. H."/>
            <person name="Seah K. B. B."/>
        </authorList>
    </citation>
    <scope>NUCLEOTIDE SEQUENCE</scope>
    <source>
        <strain evidence="9">BECK_S1320</strain>
    </source>
</reference>
<dbReference type="GO" id="GO:0005886">
    <property type="term" value="C:plasma membrane"/>
    <property type="evidence" value="ECO:0007669"/>
    <property type="project" value="UniProtKB-SubCell"/>
</dbReference>
<feature type="transmembrane region" description="Helical" evidence="7">
    <location>
        <begin position="369"/>
        <end position="393"/>
    </location>
</feature>
<evidence type="ECO:0000256" key="5">
    <source>
        <dbReference type="ARBA" id="ARBA00023136"/>
    </source>
</evidence>
<evidence type="ECO:0000256" key="2">
    <source>
        <dbReference type="ARBA" id="ARBA00022475"/>
    </source>
</evidence>
<feature type="transmembrane region" description="Helical" evidence="7">
    <location>
        <begin position="228"/>
        <end position="247"/>
    </location>
</feature>
<dbReference type="AlphaFoldDB" id="A0A450Z775"/>
<evidence type="ECO:0000259" key="8">
    <source>
        <dbReference type="PROSITE" id="PS50156"/>
    </source>
</evidence>
<dbReference type="InterPro" id="IPR050545">
    <property type="entry name" value="Mycobact_MmpL"/>
</dbReference>
<keyword evidence="5 7" id="KW-0472">Membrane</keyword>
<dbReference type="Pfam" id="PF03176">
    <property type="entry name" value="MMPL"/>
    <property type="match status" value="1"/>
</dbReference>
<dbReference type="PROSITE" id="PS50156">
    <property type="entry name" value="SSD"/>
    <property type="match status" value="1"/>
</dbReference>
<feature type="transmembrane region" description="Helical" evidence="7">
    <location>
        <begin position="679"/>
        <end position="698"/>
    </location>
</feature>
<keyword evidence="2" id="KW-1003">Cell membrane</keyword>
<feature type="transmembrane region" description="Helical" evidence="7">
    <location>
        <begin position="626"/>
        <end position="644"/>
    </location>
</feature>
<feature type="transmembrane region" description="Helical" evidence="7">
    <location>
        <begin position="424"/>
        <end position="443"/>
    </location>
</feature>
<proteinExistence type="predicted"/>
<dbReference type="InterPro" id="IPR004869">
    <property type="entry name" value="MMPL_dom"/>
</dbReference>
<feature type="transmembrane region" description="Helical" evidence="7">
    <location>
        <begin position="336"/>
        <end position="357"/>
    </location>
</feature>
<evidence type="ECO:0000256" key="1">
    <source>
        <dbReference type="ARBA" id="ARBA00004651"/>
    </source>
</evidence>
<dbReference type="InterPro" id="IPR000731">
    <property type="entry name" value="SSD"/>
</dbReference>
<keyword evidence="3 7" id="KW-0812">Transmembrane</keyword>